<gene>
    <name evidence="2" type="ORF">BCR42DRAFT_426424</name>
</gene>
<accession>A0A1X2I1G3</accession>
<evidence type="ECO:0000313" key="3">
    <source>
        <dbReference type="Proteomes" id="UP000193560"/>
    </source>
</evidence>
<dbReference type="EMBL" id="MCGE01000036">
    <property type="protein sequence ID" value="ORZ07139.1"/>
    <property type="molecule type" value="Genomic_DNA"/>
</dbReference>
<name>A0A1X2I1G3_9FUNG</name>
<keyword evidence="3" id="KW-1185">Reference proteome</keyword>
<reference evidence="2 3" key="1">
    <citation type="submission" date="2016-07" db="EMBL/GenBank/DDBJ databases">
        <title>Pervasive Adenine N6-methylation of Active Genes in Fungi.</title>
        <authorList>
            <consortium name="DOE Joint Genome Institute"/>
            <person name="Mondo S.J."/>
            <person name="Dannebaum R.O."/>
            <person name="Kuo R.C."/>
            <person name="Labutti K."/>
            <person name="Haridas S."/>
            <person name="Kuo A."/>
            <person name="Salamov A."/>
            <person name="Ahrendt S.R."/>
            <person name="Lipzen A."/>
            <person name="Sullivan W."/>
            <person name="Andreopoulos W.B."/>
            <person name="Clum A."/>
            <person name="Lindquist E."/>
            <person name="Daum C."/>
            <person name="Ramamoorthy G.K."/>
            <person name="Gryganskyi A."/>
            <person name="Culley D."/>
            <person name="Magnuson J.K."/>
            <person name="James T.Y."/>
            <person name="O'Malley M.A."/>
            <person name="Stajich J.E."/>
            <person name="Spatafora J.W."/>
            <person name="Visel A."/>
            <person name="Grigoriev I.V."/>
        </authorList>
    </citation>
    <scope>NUCLEOTIDE SEQUENCE [LARGE SCALE GENOMIC DNA]</scope>
    <source>
        <strain evidence="2 3">NRRL 1336</strain>
    </source>
</reference>
<dbReference type="AlphaFoldDB" id="A0A1X2I1G3"/>
<dbReference type="Proteomes" id="UP000193560">
    <property type="component" value="Unassembled WGS sequence"/>
</dbReference>
<keyword evidence="1" id="KW-0812">Transmembrane</keyword>
<protein>
    <submittedName>
        <fullName evidence="2">Uncharacterized protein</fullName>
    </submittedName>
</protein>
<comment type="caution">
    <text evidence="2">The sequence shown here is derived from an EMBL/GenBank/DDBJ whole genome shotgun (WGS) entry which is preliminary data.</text>
</comment>
<feature type="transmembrane region" description="Helical" evidence="1">
    <location>
        <begin position="14"/>
        <end position="36"/>
    </location>
</feature>
<keyword evidence="1" id="KW-0472">Membrane</keyword>
<sequence length="106" mass="12368">MTTLGYLCFKKKPVIFIFVVVVFFFATWPPLMTVLYSTNNLSMMTEQAKERWGWNLNPSRFFVLQSNSTCQKYILIIMKCLSFLNKLALKRRGRGAVDKRRGINCS</sequence>
<evidence type="ECO:0000256" key="1">
    <source>
        <dbReference type="SAM" id="Phobius"/>
    </source>
</evidence>
<keyword evidence="1" id="KW-1133">Transmembrane helix</keyword>
<organism evidence="2 3">
    <name type="scientific">Absidia repens</name>
    <dbReference type="NCBI Taxonomy" id="90262"/>
    <lineage>
        <taxon>Eukaryota</taxon>
        <taxon>Fungi</taxon>
        <taxon>Fungi incertae sedis</taxon>
        <taxon>Mucoromycota</taxon>
        <taxon>Mucoromycotina</taxon>
        <taxon>Mucoromycetes</taxon>
        <taxon>Mucorales</taxon>
        <taxon>Cunninghamellaceae</taxon>
        <taxon>Absidia</taxon>
    </lineage>
</organism>
<evidence type="ECO:0000313" key="2">
    <source>
        <dbReference type="EMBL" id="ORZ07139.1"/>
    </source>
</evidence>
<proteinExistence type="predicted"/>